<proteinExistence type="predicted"/>
<sequence>MHPFSAFSGPILSLLLVLVDQSSITAVAFKVGEPFLSAKTENLCGKLYDGGYGFGRTTWETIAAHCEDRAEMSLRCTSVLPTKGEERESVYECKSDQVCVTTDGADAISPDAGCISVPTREGLVAADDQDRRACSAGFTVGPSGLHGVRSQIRPAIPELDDTIESCSVIRSGTNEIASTSKDCDEFSQQELNLLPGTYQACLTVQQALNRVATAFYWILILRNGIKKRDDFGMEEVLPLSELVTIEKRAEPQEGPSVEIQLVDERA</sequence>
<evidence type="ECO:0000313" key="3">
    <source>
        <dbReference type="Proteomes" id="UP000799436"/>
    </source>
</evidence>
<feature type="chain" id="PRO_5026054139" evidence="1">
    <location>
        <begin position="22"/>
        <end position="266"/>
    </location>
</feature>
<evidence type="ECO:0000256" key="1">
    <source>
        <dbReference type="SAM" id="SignalP"/>
    </source>
</evidence>
<keyword evidence="3" id="KW-1185">Reference proteome</keyword>
<dbReference type="AlphaFoldDB" id="A0A6G1L6B4"/>
<gene>
    <name evidence="2" type="ORF">EJ03DRAFT_328969</name>
</gene>
<reference evidence="2" key="1">
    <citation type="journal article" date="2020" name="Stud. Mycol.">
        <title>101 Dothideomycetes genomes: a test case for predicting lifestyles and emergence of pathogens.</title>
        <authorList>
            <person name="Haridas S."/>
            <person name="Albert R."/>
            <person name="Binder M."/>
            <person name="Bloem J."/>
            <person name="Labutti K."/>
            <person name="Salamov A."/>
            <person name="Andreopoulos B."/>
            <person name="Baker S."/>
            <person name="Barry K."/>
            <person name="Bills G."/>
            <person name="Bluhm B."/>
            <person name="Cannon C."/>
            <person name="Castanera R."/>
            <person name="Culley D."/>
            <person name="Daum C."/>
            <person name="Ezra D."/>
            <person name="Gonzalez J."/>
            <person name="Henrissat B."/>
            <person name="Kuo A."/>
            <person name="Liang C."/>
            <person name="Lipzen A."/>
            <person name="Lutzoni F."/>
            <person name="Magnuson J."/>
            <person name="Mondo S."/>
            <person name="Nolan M."/>
            <person name="Ohm R."/>
            <person name="Pangilinan J."/>
            <person name="Park H.-J."/>
            <person name="Ramirez L."/>
            <person name="Alfaro M."/>
            <person name="Sun H."/>
            <person name="Tritt A."/>
            <person name="Yoshinaga Y."/>
            <person name="Zwiers L.-H."/>
            <person name="Turgeon B."/>
            <person name="Goodwin S."/>
            <person name="Spatafora J."/>
            <person name="Crous P."/>
            <person name="Grigoriev I."/>
        </authorList>
    </citation>
    <scope>NUCLEOTIDE SEQUENCE</scope>
    <source>
        <strain evidence="2">CBS 116005</strain>
    </source>
</reference>
<keyword evidence="1" id="KW-0732">Signal</keyword>
<protein>
    <submittedName>
        <fullName evidence="2">Uncharacterized protein</fullName>
    </submittedName>
</protein>
<dbReference type="EMBL" id="ML995852">
    <property type="protein sequence ID" value="KAF2767784.1"/>
    <property type="molecule type" value="Genomic_DNA"/>
</dbReference>
<accession>A0A6G1L6B4</accession>
<feature type="signal peptide" evidence="1">
    <location>
        <begin position="1"/>
        <end position="21"/>
    </location>
</feature>
<name>A0A6G1L6B4_9PEZI</name>
<dbReference type="OrthoDB" id="3941140at2759"/>
<organism evidence="2 3">
    <name type="scientific">Teratosphaeria nubilosa</name>
    <dbReference type="NCBI Taxonomy" id="161662"/>
    <lineage>
        <taxon>Eukaryota</taxon>
        <taxon>Fungi</taxon>
        <taxon>Dikarya</taxon>
        <taxon>Ascomycota</taxon>
        <taxon>Pezizomycotina</taxon>
        <taxon>Dothideomycetes</taxon>
        <taxon>Dothideomycetidae</taxon>
        <taxon>Mycosphaerellales</taxon>
        <taxon>Teratosphaeriaceae</taxon>
        <taxon>Teratosphaeria</taxon>
    </lineage>
</organism>
<dbReference type="Proteomes" id="UP000799436">
    <property type="component" value="Unassembled WGS sequence"/>
</dbReference>
<evidence type="ECO:0000313" key="2">
    <source>
        <dbReference type="EMBL" id="KAF2767784.1"/>
    </source>
</evidence>